<dbReference type="EMBL" id="BMEC01000010">
    <property type="protein sequence ID" value="GGC43228.1"/>
    <property type="molecule type" value="Genomic_DNA"/>
</dbReference>
<reference evidence="4" key="1">
    <citation type="journal article" date="2019" name="Int. J. Syst. Evol. Microbiol.">
        <title>The Global Catalogue of Microorganisms (GCM) 10K type strain sequencing project: providing services to taxonomists for standard genome sequencing and annotation.</title>
        <authorList>
            <consortium name="The Broad Institute Genomics Platform"/>
            <consortium name="The Broad Institute Genome Sequencing Center for Infectious Disease"/>
            <person name="Wu L."/>
            <person name="Ma J."/>
        </authorList>
    </citation>
    <scope>NUCLEOTIDE SEQUENCE [LARGE SCALE GENOMIC DNA]</scope>
    <source>
        <strain evidence="4">CGMCC 1.10832</strain>
    </source>
</reference>
<dbReference type="CDD" id="cd09604">
    <property type="entry name" value="M1_APN_like"/>
    <property type="match status" value="1"/>
</dbReference>
<dbReference type="SUPFAM" id="SSF55486">
    <property type="entry name" value="Metalloproteases ('zincins'), catalytic domain"/>
    <property type="match status" value="1"/>
</dbReference>
<accession>A0ABQ1MR17</accession>
<dbReference type="Pfam" id="PF01433">
    <property type="entry name" value="Peptidase_M1"/>
    <property type="match status" value="1"/>
</dbReference>
<dbReference type="Gene3D" id="1.10.390.10">
    <property type="entry name" value="Neutral Protease Domain 2"/>
    <property type="match status" value="1"/>
</dbReference>
<feature type="domain" description="Peptidase M1 membrane alanine aminopeptidase" evidence="2">
    <location>
        <begin position="379"/>
        <end position="523"/>
    </location>
</feature>
<evidence type="ECO:0000313" key="3">
    <source>
        <dbReference type="EMBL" id="GGC43228.1"/>
    </source>
</evidence>
<dbReference type="InterPro" id="IPR027268">
    <property type="entry name" value="Peptidase_M4/M1_CTD_sf"/>
</dbReference>
<dbReference type="RefSeq" id="WP_188465153.1">
    <property type="nucleotide sequence ID" value="NZ_BAABHU010000010.1"/>
</dbReference>
<sequence>MKKISLLVLLLGSSLWVYAQKKQLYMPLEIQKAYEKGTRSWDGAPGEKYWQNTADYTIEVSVDPSDRSIKGSEKITYYNNSPNSISTLVIRLYYDVFKKGGKRAMAVKDQDIGEGVEISALKVNGTEMNLKGQQVSRSGTNMYVFLSEPLASGASANLDIQWSQFVPLTLRRTGVYDSSSYFVGYWYPQIAAYDDIFEWDTFDYTFQTEMYNNLANFDVKITIPSNFTIWATGELQNPKDIFTSQTYKKYKKAITSKEVVHIIDSSEMKKGFSHKGNTWHYVAKEVSDFAFATSDHYLWDAAMQKVGDRNVLVSSAFPAEEAKDYTELTNIQQRTIKYFSENIPGVPYPYPAFTTFVGLKGGGMEFPMMANNDGPGRGVAIHELFHTYFPMYVRINERRFAWMDEGWASYITQLVTDRFFEENDNDLFGAAKLQLGGIFGTYEDLPLITSTQFMDNNNYGYASSPLPQFVYAMLHHHLGDEMFLKAFRTYITRWAQKSPTPYDFFFTFEDVSGEDLSWLWKPWFFNFGYSDVQIESWENGKLTVANKGDRPVPLLIEVTYKDGTKKDFSKSAKELMENDSPEINIPDADKVKMIMVNRQIPDANDVDNIYPSLDKLYSEMGITDQIAGSYQFKEYPITGHLTKKENGFFLNLDQTGISFYLLPLGDNKFESLDGAASLEFTKEGDKYTGLNLSILNYFLTAEKID</sequence>
<evidence type="ECO:0000313" key="4">
    <source>
        <dbReference type="Proteomes" id="UP000636010"/>
    </source>
</evidence>
<name>A0ABQ1MR17_9BACT</name>
<feature type="signal peptide" evidence="1">
    <location>
        <begin position="1"/>
        <end position="19"/>
    </location>
</feature>
<keyword evidence="1" id="KW-0732">Signal</keyword>
<keyword evidence="4" id="KW-1185">Reference proteome</keyword>
<protein>
    <submittedName>
        <fullName evidence="3">Peptidase</fullName>
    </submittedName>
</protein>
<organism evidence="3 4">
    <name type="scientific">Marivirga lumbricoides</name>
    <dbReference type="NCBI Taxonomy" id="1046115"/>
    <lineage>
        <taxon>Bacteria</taxon>
        <taxon>Pseudomonadati</taxon>
        <taxon>Bacteroidota</taxon>
        <taxon>Cytophagia</taxon>
        <taxon>Cytophagales</taxon>
        <taxon>Marivirgaceae</taxon>
        <taxon>Marivirga</taxon>
    </lineage>
</organism>
<proteinExistence type="predicted"/>
<evidence type="ECO:0000256" key="1">
    <source>
        <dbReference type="SAM" id="SignalP"/>
    </source>
</evidence>
<evidence type="ECO:0000259" key="2">
    <source>
        <dbReference type="Pfam" id="PF01433"/>
    </source>
</evidence>
<dbReference type="Proteomes" id="UP000636010">
    <property type="component" value="Unassembled WGS sequence"/>
</dbReference>
<feature type="chain" id="PRO_5045238073" evidence="1">
    <location>
        <begin position="20"/>
        <end position="705"/>
    </location>
</feature>
<gene>
    <name evidence="3" type="ORF">GCM10011506_31060</name>
</gene>
<comment type="caution">
    <text evidence="3">The sequence shown here is derived from an EMBL/GenBank/DDBJ whole genome shotgun (WGS) entry which is preliminary data.</text>
</comment>
<dbReference type="InterPro" id="IPR014782">
    <property type="entry name" value="Peptidase_M1_dom"/>
</dbReference>